<comment type="caution">
    <text evidence="1">The sequence shown here is derived from an EMBL/GenBank/DDBJ whole genome shotgun (WGS) entry which is preliminary data.</text>
</comment>
<keyword evidence="2" id="KW-1185">Reference proteome</keyword>
<dbReference type="Proteomes" id="UP001529510">
    <property type="component" value="Unassembled WGS sequence"/>
</dbReference>
<feature type="non-terminal residue" evidence="1">
    <location>
        <position position="1"/>
    </location>
</feature>
<evidence type="ECO:0000313" key="1">
    <source>
        <dbReference type="EMBL" id="KAL0180828.1"/>
    </source>
</evidence>
<reference evidence="1 2" key="1">
    <citation type="submission" date="2024-05" db="EMBL/GenBank/DDBJ databases">
        <title>Genome sequencing and assembly of Indian major carp, Cirrhinus mrigala (Hamilton, 1822).</title>
        <authorList>
            <person name="Mohindra V."/>
            <person name="Chowdhury L.M."/>
            <person name="Lal K."/>
            <person name="Jena J.K."/>
        </authorList>
    </citation>
    <scope>NUCLEOTIDE SEQUENCE [LARGE SCALE GENOMIC DNA]</scope>
    <source>
        <strain evidence="1">CM1030</strain>
        <tissue evidence="1">Blood</tissue>
    </source>
</reference>
<gene>
    <name evidence="1" type="ORF">M9458_023234</name>
</gene>
<sequence>SASVILETDSVELSCENTEDLKMEMCYFNINGRETLTHWISDQYLVWRSEFICDNNLLLHCDEGTSSNTIC</sequence>
<proteinExistence type="predicted"/>
<protein>
    <submittedName>
        <fullName evidence="1">Uncharacterized protein</fullName>
    </submittedName>
</protein>
<accession>A0ABD0Q593</accession>
<name>A0ABD0Q593_CIRMR</name>
<dbReference type="EMBL" id="JAMKFB020000011">
    <property type="protein sequence ID" value="KAL0180828.1"/>
    <property type="molecule type" value="Genomic_DNA"/>
</dbReference>
<organism evidence="1 2">
    <name type="scientific">Cirrhinus mrigala</name>
    <name type="common">Mrigala</name>
    <dbReference type="NCBI Taxonomy" id="683832"/>
    <lineage>
        <taxon>Eukaryota</taxon>
        <taxon>Metazoa</taxon>
        <taxon>Chordata</taxon>
        <taxon>Craniata</taxon>
        <taxon>Vertebrata</taxon>
        <taxon>Euteleostomi</taxon>
        <taxon>Actinopterygii</taxon>
        <taxon>Neopterygii</taxon>
        <taxon>Teleostei</taxon>
        <taxon>Ostariophysi</taxon>
        <taxon>Cypriniformes</taxon>
        <taxon>Cyprinidae</taxon>
        <taxon>Labeoninae</taxon>
        <taxon>Labeonini</taxon>
        <taxon>Cirrhinus</taxon>
    </lineage>
</organism>
<evidence type="ECO:0000313" key="2">
    <source>
        <dbReference type="Proteomes" id="UP001529510"/>
    </source>
</evidence>
<dbReference type="AlphaFoldDB" id="A0ABD0Q593"/>